<protein>
    <submittedName>
        <fullName evidence="1">Uncharacterized protein</fullName>
    </submittedName>
</protein>
<sequence length="61" mass="7392">MHMRMQGDPIRPVPIQRSSVKTFNQCRRTWPFHANFTSCLVVQTKARPHMEPHHRRRRSVR</sequence>
<dbReference type="AlphaFoldDB" id="A0A0D0DWK8"/>
<accession>A0A0D0DWK8</accession>
<keyword evidence="2" id="KW-1185">Reference proteome</keyword>
<gene>
    <name evidence="1" type="ORF">PAXRUDRAFT_831712</name>
</gene>
<organism evidence="1 2">
    <name type="scientific">Paxillus rubicundulus Ve08.2h10</name>
    <dbReference type="NCBI Taxonomy" id="930991"/>
    <lineage>
        <taxon>Eukaryota</taxon>
        <taxon>Fungi</taxon>
        <taxon>Dikarya</taxon>
        <taxon>Basidiomycota</taxon>
        <taxon>Agaricomycotina</taxon>
        <taxon>Agaricomycetes</taxon>
        <taxon>Agaricomycetidae</taxon>
        <taxon>Boletales</taxon>
        <taxon>Paxilineae</taxon>
        <taxon>Paxillaceae</taxon>
        <taxon>Paxillus</taxon>
    </lineage>
</organism>
<evidence type="ECO:0000313" key="1">
    <source>
        <dbReference type="EMBL" id="KIK90449.1"/>
    </source>
</evidence>
<evidence type="ECO:0000313" key="2">
    <source>
        <dbReference type="Proteomes" id="UP000054538"/>
    </source>
</evidence>
<dbReference type="EMBL" id="KN825519">
    <property type="protein sequence ID" value="KIK90449.1"/>
    <property type="molecule type" value="Genomic_DNA"/>
</dbReference>
<reference evidence="2" key="2">
    <citation type="submission" date="2015-01" db="EMBL/GenBank/DDBJ databases">
        <title>Evolutionary Origins and Diversification of the Mycorrhizal Mutualists.</title>
        <authorList>
            <consortium name="DOE Joint Genome Institute"/>
            <consortium name="Mycorrhizal Genomics Consortium"/>
            <person name="Kohler A."/>
            <person name="Kuo A."/>
            <person name="Nagy L.G."/>
            <person name="Floudas D."/>
            <person name="Copeland A."/>
            <person name="Barry K.W."/>
            <person name="Cichocki N."/>
            <person name="Veneault-Fourrey C."/>
            <person name="LaButti K."/>
            <person name="Lindquist E.A."/>
            <person name="Lipzen A."/>
            <person name="Lundell T."/>
            <person name="Morin E."/>
            <person name="Murat C."/>
            <person name="Riley R."/>
            <person name="Ohm R."/>
            <person name="Sun H."/>
            <person name="Tunlid A."/>
            <person name="Henrissat B."/>
            <person name="Grigoriev I.V."/>
            <person name="Hibbett D.S."/>
            <person name="Martin F."/>
        </authorList>
    </citation>
    <scope>NUCLEOTIDE SEQUENCE [LARGE SCALE GENOMIC DNA]</scope>
    <source>
        <strain evidence="2">Ve08.2h10</strain>
    </source>
</reference>
<proteinExistence type="predicted"/>
<name>A0A0D0DWK8_9AGAM</name>
<dbReference type="HOGENOM" id="CLU_2923344_0_0_1"/>
<dbReference type="Proteomes" id="UP000054538">
    <property type="component" value="Unassembled WGS sequence"/>
</dbReference>
<reference evidence="1 2" key="1">
    <citation type="submission" date="2014-04" db="EMBL/GenBank/DDBJ databases">
        <authorList>
            <consortium name="DOE Joint Genome Institute"/>
            <person name="Kuo A."/>
            <person name="Kohler A."/>
            <person name="Jargeat P."/>
            <person name="Nagy L.G."/>
            <person name="Floudas D."/>
            <person name="Copeland A."/>
            <person name="Barry K.W."/>
            <person name="Cichocki N."/>
            <person name="Veneault-Fourrey C."/>
            <person name="LaButti K."/>
            <person name="Lindquist E.A."/>
            <person name="Lipzen A."/>
            <person name="Lundell T."/>
            <person name="Morin E."/>
            <person name="Murat C."/>
            <person name="Sun H."/>
            <person name="Tunlid A."/>
            <person name="Henrissat B."/>
            <person name="Grigoriev I.V."/>
            <person name="Hibbett D.S."/>
            <person name="Martin F."/>
            <person name="Nordberg H.P."/>
            <person name="Cantor M.N."/>
            <person name="Hua S.X."/>
        </authorList>
    </citation>
    <scope>NUCLEOTIDE SEQUENCE [LARGE SCALE GENOMIC DNA]</scope>
    <source>
        <strain evidence="1 2">Ve08.2h10</strain>
    </source>
</reference>
<dbReference type="InParanoid" id="A0A0D0DWK8"/>